<evidence type="ECO:0000313" key="6">
    <source>
        <dbReference type="Proteomes" id="UP000219621"/>
    </source>
</evidence>
<dbReference type="InterPro" id="IPR000835">
    <property type="entry name" value="HTH_MarR-typ"/>
</dbReference>
<dbReference type="PANTHER" id="PTHR33164">
    <property type="entry name" value="TRANSCRIPTIONAL REGULATOR, MARR FAMILY"/>
    <property type="match status" value="1"/>
</dbReference>
<organism evidence="5 6">
    <name type="scientific">Caenispirillum bisanense</name>
    <dbReference type="NCBI Taxonomy" id="414052"/>
    <lineage>
        <taxon>Bacteria</taxon>
        <taxon>Pseudomonadati</taxon>
        <taxon>Pseudomonadota</taxon>
        <taxon>Alphaproteobacteria</taxon>
        <taxon>Rhodospirillales</taxon>
        <taxon>Novispirillaceae</taxon>
        <taxon>Caenispirillum</taxon>
    </lineage>
</organism>
<reference evidence="6" key="1">
    <citation type="submission" date="2017-09" db="EMBL/GenBank/DDBJ databases">
        <authorList>
            <person name="Varghese N."/>
            <person name="Submissions S."/>
        </authorList>
    </citation>
    <scope>NUCLEOTIDE SEQUENCE [LARGE SCALE GENOMIC DNA]</scope>
    <source>
        <strain evidence="6">USBA 140</strain>
    </source>
</reference>
<dbReference type="GO" id="GO:0006950">
    <property type="term" value="P:response to stress"/>
    <property type="evidence" value="ECO:0007669"/>
    <property type="project" value="TreeGrafter"/>
</dbReference>
<dbReference type="InterPro" id="IPR023187">
    <property type="entry name" value="Tscrpt_reg_MarR-type_CS"/>
</dbReference>
<evidence type="ECO:0000256" key="1">
    <source>
        <dbReference type="ARBA" id="ARBA00023015"/>
    </source>
</evidence>
<dbReference type="GO" id="GO:0003677">
    <property type="term" value="F:DNA binding"/>
    <property type="evidence" value="ECO:0007669"/>
    <property type="project" value="UniProtKB-KW"/>
</dbReference>
<dbReference type="PROSITE" id="PS50995">
    <property type="entry name" value="HTH_MARR_2"/>
    <property type="match status" value="1"/>
</dbReference>
<dbReference type="Proteomes" id="UP000219621">
    <property type="component" value="Unassembled WGS sequence"/>
</dbReference>
<dbReference type="SUPFAM" id="SSF46785">
    <property type="entry name" value="Winged helix' DNA-binding domain"/>
    <property type="match status" value="1"/>
</dbReference>
<dbReference type="InterPro" id="IPR036390">
    <property type="entry name" value="WH_DNA-bd_sf"/>
</dbReference>
<keyword evidence="3" id="KW-0804">Transcription</keyword>
<keyword evidence="2 5" id="KW-0238">DNA-binding</keyword>
<dbReference type="AlphaFoldDB" id="A0A286G8W4"/>
<evidence type="ECO:0000259" key="4">
    <source>
        <dbReference type="PROSITE" id="PS50995"/>
    </source>
</evidence>
<proteinExistence type="predicted"/>
<keyword evidence="6" id="KW-1185">Reference proteome</keyword>
<dbReference type="PRINTS" id="PR00598">
    <property type="entry name" value="HTHMARR"/>
</dbReference>
<dbReference type="InterPro" id="IPR036388">
    <property type="entry name" value="WH-like_DNA-bd_sf"/>
</dbReference>
<accession>A0A286G8W4</accession>
<protein>
    <submittedName>
        <fullName evidence="5">DNA-binding transcriptional regulator, MarR family</fullName>
    </submittedName>
</protein>
<dbReference type="RefSeq" id="WP_176525040.1">
    <property type="nucleotide sequence ID" value="NZ_OCNJ01000002.1"/>
</dbReference>
<dbReference type="PROSITE" id="PS01117">
    <property type="entry name" value="HTH_MARR_1"/>
    <property type="match status" value="1"/>
</dbReference>
<keyword evidence="1" id="KW-0805">Transcription regulation</keyword>
<evidence type="ECO:0000256" key="2">
    <source>
        <dbReference type="ARBA" id="ARBA00023125"/>
    </source>
</evidence>
<feature type="domain" description="HTH marR-type" evidence="4">
    <location>
        <begin position="7"/>
        <end position="141"/>
    </location>
</feature>
<dbReference type="EMBL" id="OCNJ01000002">
    <property type="protein sequence ID" value="SOD91971.1"/>
    <property type="molecule type" value="Genomic_DNA"/>
</dbReference>
<dbReference type="PANTHER" id="PTHR33164:SF64">
    <property type="entry name" value="TRANSCRIPTIONAL REGULATOR SLYA"/>
    <property type="match status" value="1"/>
</dbReference>
<gene>
    <name evidence="5" type="ORF">SAMN05421508_102200</name>
</gene>
<name>A0A286G8W4_9PROT</name>
<evidence type="ECO:0000256" key="3">
    <source>
        <dbReference type="ARBA" id="ARBA00023163"/>
    </source>
</evidence>
<sequence length="150" mass="16342">MSLFRPDASIGFLTTDVSRLIRRAFERELAASDLPLTVGQARTLAYVVAHAGRRQSALAERMGIEPMTLVNFLDQLEQLGLVERRPHPSDRRAKTVHTTPAAEPLLAALDAIAGRVRARVVAGLTPRRVDALIDTLEHIRDGLTGGEDAS</sequence>
<dbReference type="InterPro" id="IPR039422">
    <property type="entry name" value="MarR/SlyA-like"/>
</dbReference>
<dbReference type="GO" id="GO:0003700">
    <property type="term" value="F:DNA-binding transcription factor activity"/>
    <property type="evidence" value="ECO:0007669"/>
    <property type="project" value="InterPro"/>
</dbReference>
<dbReference type="SMART" id="SM00347">
    <property type="entry name" value="HTH_MARR"/>
    <property type="match status" value="1"/>
</dbReference>
<dbReference type="Gene3D" id="1.10.10.10">
    <property type="entry name" value="Winged helix-like DNA-binding domain superfamily/Winged helix DNA-binding domain"/>
    <property type="match status" value="1"/>
</dbReference>
<evidence type="ECO:0000313" key="5">
    <source>
        <dbReference type="EMBL" id="SOD91971.1"/>
    </source>
</evidence>
<dbReference type="Pfam" id="PF01047">
    <property type="entry name" value="MarR"/>
    <property type="match status" value="1"/>
</dbReference>